<gene>
    <name evidence="3" type="ORF">PU630_07725</name>
</gene>
<name>A0ABY8C2N4_9MICO</name>
<evidence type="ECO:0000313" key="4">
    <source>
        <dbReference type="Proteomes" id="UP001214553"/>
    </source>
</evidence>
<dbReference type="Pfam" id="PF10145">
    <property type="entry name" value="PhageMin_Tail"/>
    <property type="match status" value="1"/>
</dbReference>
<dbReference type="PANTHER" id="PTHR37813:SF1">
    <property type="entry name" value="FELS-2 PROPHAGE PROTEIN"/>
    <property type="match status" value="1"/>
</dbReference>
<dbReference type="InterPro" id="IPR010090">
    <property type="entry name" value="Phage_tape_meas"/>
</dbReference>
<evidence type="ECO:0000313" key="3">
    <source>
        <dbReference type="EMBL" id="WEG10654.1"/>
    </source>
</evidence>
<evidence type="ECO:0000256" key="1">
    <source>
        <dbReference type="ARBA" id="ARBA00022612"/>
    </source>
</evidence>
<protein>
    <submittedName>
        <fullName evidence="3">Phage tail tape measure protein</fullName>
    </submittedName>
</protein>
<keyword evidence="4" id="KW-1185">Reference proteome</keyword>
<dbReference type="PANTHER" id="PTHR37813">
    <property type="entry name" value="FELS-2 PROPHAGE PROTEIN"/>
    <property type="match status" value="1"/>
</dbReference>
<sequence>MSGVAATGDDARKNIDALTQASIEAGARTVFSAKESANAVEELAKAGLSSADILDGGLNGALDLAAAGGMGVADAAAAAATTLGQFQLKGKDASHVADLLAAGSGKAMGDVSDLSQALAQSGTVANQFGISVDDTVGSLAAFANAGMLGSDAGTSFKTMLLKLANPTGEAADEMKKLGIQAYDAQGQFVGMQNLAGQLQTSLGTLSQEQRNAALSIIFGQDAIRAANVLYTEGADGIAEWNAKVNDSGYAAETAATRLDNLKGDIEQLGGAVDSAFIGMGKAADGPMRFFVQALTNVVDVFNELPGGGQQAVFWVGGVGAAALAAGGAALLGVPKLAAYRAAVAALGTTGTRVTRVLTALGKGAGLAGALAVGLPLLVELSNKLEGTEEKARGAIAANKDLAGSIADLNDGFKGFDSGASMSQAIESLVEVQGNGWSRFSALWDKSMQAAIDLKARLGDLDNTLGEMASSNLPAAKAQFQKWAESTDGSQRELLALLDSLPKFKEAMQQAAVQAGGFATDADLVTAAMDSSATATDGSSESATKAADAYLSAQDAADQLNDTMSQLIDEVMKANGVGQDAVSQNLAYKDALAQVEEHVKSSKKAWGDNTQAGRDNKAMLVDLAKKSQDAAAAQHDLDNDTEKYRKTLERGREALIENAIKMGASRSEAKKLADQIYDIPSESEWKMIADTAGAQAALDAFKRRYDNAVIHIRVQTDGITTASSSVSRMLATSRADGGIHSYADGGIPEAIYSGGAPLYKFAEPETGWEAFISGRQSARDRNIGIWQETGRRLGITTTGDGDGSNVRPIQVIHKGDNYSYDPKDIAKQQRYELQQAMHAAGIRY</sequence>
<dbReference type="NCBIfam" id="TIGR01760">
    <property type="entry name" value="tape_meas_TP901"/>
    <property type="match status" value="1"/>
</dbReference>
<reference evidence="3 4" key="1">
    <citation type="submission" date="2023-03" db="EMBL/GenBank/DDBJ databases">
        <title>Genome sequence of Microbacterium sp. KACC 23027.</title>
        <authorList>
            <person name="Kim S."/>
            <person name="Heo J."/>
            <person name="Kwon S.-W."/>
        </authorList>
    </citation>
    <scope>NUCLEOTIDE SEQUENCE [LARGE SCALE GENOMIC DNA]</scope>
    <source>
        <strain evidence="3 4">KACC 23027</strain>
    </source>
</reference>
<dbReference type="Proteomes" id="UP001214553">
    <property type="component" value="Chromosome"/>
</dbReference>
<accession>A0ABY8C2N4</accession>
<organism evidence="3 4">
    <name type="scientific">Microbacterium horticulturae</name>
    <dbReference type="NCBI Taxonomy" id="3028316"/>
    <lineage>
        <taxon>Bacteria</taxon>
        <taxon>Bacillati</taxon>
        <taxon>Actinomycetota</taxon>
        <taxon>Actinomycetes</taxon>
        <taxon>Micrococcales</taxon>
        <taxon>Microbacteriaceae</taxon>
        <taxon>Microbacterium</taxon>
    </lineage>
</organism>
<keyword evidence="1" id="KW-1188">Viral release from host cell</keyword>
<evidence type="ECO:0000259" key="2">
    <source>
        <dbReference type="Pfam" id="PF10145"/>
    </source>
</evidence>
<dbReference type="EMBL" id="CP119108">
    <property type="protein sequence ID" value="WEG10654.1"/>
    <property type="molecule type" value="Genomic_DNA"/>
</dbReference>
<proteinExistence type="predicted"/>
<feature type="domain" description="Phage tail tape measure protein" evidence="2">
    <location>
        <begin position="20"/>
        <end position="219"/>
    </location>
</feature>